<feature type="DNA-binding region" description="H-T-H motif" evidence="4">
    <location>
        <begin position="36"/>
        <end position="55"/>
    </location>
</feature>
<dbReference type="PRINTS" id="PR00455">
    <property type="entry name" value="HTHTETR"/>
</dbReference>
<evidence type="ECO:0000313" key="6">
    <source>
        <dbReference type="EMBL" id="MDR5692855.1"/>
    </source>
</evidence>
<dbReference type="Pfam" id="PF17754">
    <property type="entry name" value="TetR_C_14"/>
    <property type="match status" value="1"/>
</dbReference>
<organism evidence="6 7">
    <name type="scientific">Agromyces indicus</name>
    <dbReference type="NCBI Taxonomy" id="758919"/>
    <lineage>
        <taxon>Bacteria</taxon>
        <taxon>Bacillati</taxon>
        <taxon>Actinomycetota</taxon>
        <taxon>Actinomycetes</taxon>
        <taxon>Micrococcales</taxon>
        <taxon>Microbacteriaceae</taxon>
        <taxon>Agromyces</taxon>
    </lineage>
</organism>
<dbReference type="InterPro" id="IPR050109">
    <property type="entry name" value="HTH-type_TetR-like_transc_reg"/>
</dbReference>
<keyword evidence="7" id="KW-1185">Reference proteome</keyword>
<dbReference type="Gene3D" id="1.10.357.10">
    <property type="entry name" value="Tetracycline Repressor, domain 2"/>
    <property type="match status" value="1"/>
</dbReference>
<keyword evidence="3" id="KW-0804">Transcription</keyword>
<dbReference type="Pfam" id="PF00440">
    <property type="entry name" value="TetR_N"/>
    <property type="match status" value="1"/>
</dbReference>
<evidence type="ECO:0000256" key="1">
    <source>
        <dbReference type="ARBA" id="ARBA00023015"/>
    </source>
</evidence>
<dbReference type="Gene3D" id="1.10.10.60">
    <property type="entry name" value="Homeodomain-like"/>
    <property type="match status" value="1"/>
</dbReference>
<dbReference type="InterPro" id="IPR001647">
    <property type="entry name" value="HTH_TetR"/>
</dbReference>
<dbReference type="PROSITE" id="PS50977">
    <property type="entry name" value="HTH_TETR_2"/>
    <property type="match status" value="1"/>
</dbReference>
<comment type="caution">
    <text evidence="6">The sequence shown here is derived from an EMBL/GenBank/DDBJ whole genome shotgun (WGS) entry which is preliminary data.</text>
</comment>
<sequence>MTTTSTAPTDRRARTRRRLIDHGLDLIERQGYEQTTAAQIAAAAGVTEMTFFRHFATKEQLVLEDPYDPFLASGIGEQPRELPPLRRAAAGILAVWRSLPEPEQPEIRRRVRIAARTPALRGAMWRSTGNTEAAIVAQLVDDGADPLDARVAASAVLAALVTGLYAWAEGEVEALGAAIERALAVVGADRD</sequence>
<evidence type="ECO:0000313" key="7">
    <source>
        <dbReference type="Proteomes" id="UP001260072"/>
    </source>
</evidence>
<evidence type="ECO:0000256" key="3">
    <source>
        <dbReference type="ARBA" id="ARBA00023163"/>
    </source>
</evidence>
<dbReference type="RefSeq" id="WP_310521222.1">
    <property type="nucleotide sequence ID" value="NZ_BAABBS010000001.1"/>
</dbReference>
<evidence type="ECO:0000256" key="2">
    <source>
        <dbReference type="ARBA" id="ARBA00023125"/>
    </source>
</evidence>
<dbReference type="PANTHER" id="PTHR30055">
    <property type="entry name" value="HTH-TYPE TRANSCRIPTIONAL REGULATOR RUTR"/>
    <property type="match status" value="1"/>
</dbReference>
<dbReference type="PANTHER" id="PTHR30055:SF238">
    <property type="entry name" value="MYCOFACTOCIN BIOSYNTHESIS TRANSCRIPTIONAL REGULATOR MFTR-RELATED"/>
    <property type="match status" value="1"/>
</dbReference>
<proteinExistence type="predicted"/>
<dbReference type="EMBL" id="JAVKGS010000003">
    <property type="protein sequence ID" value="MDR5692855.1"/>
    <property type="molecule type" value="Genomic_DNA"/>
</dbReference>
<name>A0ABU1FM69_9MICO</name>
<accession>A0ABU1FM69</accession>
<keyword evidence="1" id="KW-0805">Transcription regulation</keyword>
<dbReference type="InterPro" id="IPR041347">
    <property type="entry name" value="MftR_C"/>
</dbReference>
<dbReference type="InterPro" id="IPR009057">
    <property type="entry name" value="Homeodomain-like_sf"/>
</dbReference>
<feature type="domain" description="HTH tetR-type" evidence="5">
    <location>
        <begin position="13"/>
        <end position="73"/>
    </location>
</feature>
<keyword evidence="2 4" id="KW-0238">DNA-binding</keyword>
<evidence type="ECO:0000256" key="4">
    <source>
        <dbReference type="PROSITE-ProRule" id="PRU00335"/>
    </source>
</evidence>
<dbReference type="Proteomes" id="UP001260072">
    <property type="component" value="Unassembled WGS sequence"/>
</dbReference>
<protein>
    <submittedName>
        <fullName evidence="6">TetR family transcriptional regulator</fullName>
    </submittedName>
</protein>
<gene>
    <name evidence="6" type="ORF">RH861_12360</name>
</gene>
<dbReference type="SUPFAM" id="SSF46689">
    <property type="entry name" value="Homeodomain-like"/>
    <property type="match status" value="1"/>
</dbReference>
<evidence type="ECO:0000259" key="5">
    <source>
        <dbReference type="PROSITE" id="PS50977"/>
    </source>
</evidence>
<reference evidence="7" key="1">
    <citation type="submission" date="2023-07" db="EMBL/GenBank/DDBJ databases">
        <title>Description of three actinobacteria isolated from air of manufacturing shop in a pharmaceutical factory.</title>
        <authorList>
            <person name="Zhang D.-F."/>
        </authorList>
    </citation>
    <scope>NUCLEOTIDE SEQUENCE [LARGE SCALE GENOMIC DNA]</scope>
    <source>
        <strain evidence="7">CCTCC AB 2011122</strain>
    </source>
</reference>